<evidence type="ECO:0008006" key="8">
    <source>
        <dbReference type="Google" id="ProtNLM"/>
    </source>
</evidence>
<dbReference type="Proteomes" id="UP000011715">
    <property type="component" value="Unassembled WGS sequence"/>
</dbReference>
<dbReference type="AlphaFoldDB" id="A0A0C4DKM7"/>
<organism evidence="6 7">
    <name type="scientific">Magnaporthiopsis poae (strain ATCC 64411 / 73-15)</name>
    <name type="common">Kentucky bluegrass fungus</name>
    <name type="synonym">Magnaporthe poae</name>
    <dbReference type="NCBI Taxonomy" id="644358"/>
    <lineage>
        <taxon>Eukaryota</taxon>
        <taxon>Fungi</taxon>
        <taxon>Dikarya</taxon>
        <taxon>Ascomycota</taxon>
        <taxon>Pezizomycotina</taxon>
        <taxon>Sordariomycetes</taxon>
        <taxon>Sordariomycetidae</taxon>
        <taxon>Magnaporthales</taxon>
        <taxon>Magnaporthaceae</taxon>
        <taxon>Magnaporthiopsis</taxon>
    </lineage>
</organism>
<dbReference type="InterPro" id="IPR049083">
    <property type="entry name" value="TACO1_YebC_N"/>
</dbReference>
<dbReference type="InterPro" id="IPR026564">
    <property type="entry name" value="Transcrip_reg_TACO1-like_dom3"/>
</dbReference>
<dbReference type="Gene3D" id="3.30.70.980">
    <property type="match status" value="2"/>
</dbReference>
<sequence length="302" mass="32266">MNATASVFRLVRPARLVSGGAARSPYRRQCRSLGHSATLSAGHNKWSKIRHEKGAADVKKTAMRAQMSKALSNACKMFGEGSPQLATAVTAAKKAGVPKAVMDAAIARGLGRSATGAALESMIFEVVVPLPSSAVSVAILVEVETDNKLRSLHDINATIKKNSGTVTPAKFFFSRAGRAVFARHETLGVDQLMDDAIEAGAEDLESDDEGNIIVWTQPTQVTQLVKDLAPKFGLETLSSEIIWSPVEDTMAVVDSPDEAKRLAELLSALREHSEVQSIYSNATRGDSLSEGDWSSVEESLDS</sequence>
<evidence type="ECO:0000313" key="6">
    <source>
        <dbReference type="EnsemblFungi" id="MAPG_00306T0"/>
    </source>
</evidence>
<dbReference type="OMA" id="NFDIPDE"/>
<reference evidence="6" key="5">
    <citation type="submission" date="2015-06" db="UniProtKB">
        <authorList>
            <consortium name="EnsemblFungi"/>
        </authorList>
    </citation>
    <scope>IDENTIFICATION</scope>
    <source>
        <strain evidence="6">ATCC 64411</strain>
    </source>
</reference>
<dbReference type="EnsemblFungi" id="MAPG_00306T0">
    <property type="protein sequence ID" value="MAPG_00306T0"/>
    <property type="gene ID" value="MAPG_00306"/>
</dbReference>
<reference evidence="7" key="1">
    <citation type="submission" date="2010-05" db="EMBL/GenBank/DDBJ databases">
        <title>The genome sequence of Magnaporthe poae strain ATCC 64411.</title>
        <authorList>
            <person name="Ma L.-J."/>
            <person name="Dead R."/>
            <person name="Young S."/>
            <person name="Zeng Q."/>
            <person name="Koehrsen M."/>
            <person name="Alvarado L."/>
            <person name="Berlin A."/>
            <person name="Chapman S.B."/>
            <person name="Chen Z."/>
            <person name="Freedman E."/>
            <person name="Gellesch M."/>
            <person name="Goldberg J."/>
            <person name="Griggs A."/>
            <person name="Gujja S."/>
            <person name="Heilman E.R."/>
            <person name="Heiman D."/>
            <person name="Hepburn T."/>
            <person name="Howarth C."/>
            <person name="Jen D."/>
            <person name="Larson L."/>
            <person name="Mehta T."/>
            <person name="Neiman D."/>
            <person name="Pearson M."/>
            <person name="Roberts A."/>
            <person name="Saif S."/>
            <person name="Shea T."/>
            <person name="Shenoy N."/>
            <person name="Sisk P."/>
            <person name="Stolte C."/>
            <person name="Sykes S."/>
            <person name="Walk T."/>
            <person name="White J."/>
            <person name="Yandava C."/>
            <person name="Haas B."/>
            <person name="Nusbaum C."/>
            <person name="Birren B."/>
        </authorList>
    </citation>
    <scope>NUCLEOTIDE SEQUENCE [LARGE SCALE GENOMIC DNA]</scope>
    <source>
        <strain evidence="7">ATCC 64411 / 73-15</strain>
    </source>
</reference>
<evidence type="ECO:0000256" key="1">
    <source>
        <dbReference type="ARBA" id="ARBA00008724"/>
    </source>
</evidence>
<evidence type="ECO:0000313" key="5">
    <source>
        <dbReference type="EMBL" id="KLU81212.1"/>
    </source>
</evidence>
<gene>
    <name evidence="5" type="ORF">MAPG_00306</name>
</gene>
<feature type="domain" description="TACO1/YebC-like N-terminal" evidence="4">
    <location>
        <begin position="44"/>
        <end position="111"/>
    </location>
</feature>
<dbReference type="VEuPathDB" id="FungiDB:MAPG_00306"/>
<dbReference type="InterPro" id="IPR029072">
    <property type="entry name" value="YebC-like"/>
</dbReference>
<dbReference type="EMBL" id="ADBL01000071">
    <property type="status" value="NOT_ANNOTATED_CDS"/>
    <property type="molecule type" value="Genomic_DNA"/>
</dbReference>
<feature type="region of interest" description="Disordered" evidence="2">
    <location>
        <begin position="281"/>
        <end position="302"/>
    </location>
</feature>
<feature type="domain" description="TACO1/YebC-like second and third" evidence="3">
    <location>
        <begin position="136"/>
        <end position="282"/>
    </location>
</feature>
<dbReference type="InterPro" id="IPR017856">
    <property type="entry name" value="Integrase-like_N"/>
</dbReference>
<dbReference type="InterPro" id="IPR002876">
    <property type="entry name" value="Transcrip_reg_TACO1-like"/>
</dbReference>
<dbReference type="Pfam" id="PF01709">
    <property type="entry name" value="Transcrip_reg"/>
    <property type="match status" value="1"/>
</dbReference>
<dbReference type="EMBL" id="GL876966">
    <property type="protein sequence ID" value="KLU81212.1"/>
    <property type="molecule type" value="Genomic_DNA"/>
</dbReference>
<reference evidence="5" key="3">
    <citation type="submission" date="2011-03" db="EMBL/GenBank/DDBJ databases">
        <title>Annotation of Magnaporthe poae ATCC 64411.</title>
        <authorList>
            <person name="Ma L.-J."/>
            <person name="Dead R."/>
            <person name="Young S.K."/>
            <person name="Zeng Q."/>
            <person name="Gargeya S."/>
            <person name="Fitzgerald M."/>
            <person name="Haas B."/>
            <person name="Abouelleil A."/>
            <person name="Alvarado L."/>
            <person name="Arachchi H.M."/>
            <person name="Berlin A."/>
            <person name="Brown A."/>
            <person name="Chapman S.B."/>
            <person name="Chen Z."/>
            <person name="Dunbar C."/>
            <person name="Freedman E."/>
            <person name="Gearin G."/>
            <person name="Gellesch M."/>
            <person name="Goldberg J."/>
            <person name="Griggs A."/>
            <person name="Gujja S."/>
            <person name="Heiman D."/>
            <person name="Howarth C."/>
            <person name="Larson L."/>
            <person name="Lui A."/>
            <person name="MacDonald P.J.P."/>
            <person name="Mehta T."/>
            <person name="Montmayeur A."/>
            <person name="Murphy C."/>
            <person name="Neiman D."/>
            <person name="Pearson M."/>
            <person name="Priest M."/>
            <person name="Roberts A."/>
            <person name="Saif S."/>
            <person name="Shea T."/>
            <person name="Shenoy N."/>
            <person name="Sisk P."/>
            <person name="Stolte C."/>
            <person name="Sykes S."/>
            <person name="Yandava C."/>
            <person name="Wortman J."/>
            <person name="Nusbaum C."/>
            <person name="Birren B."/>
        </authorList>
    </citation>
    <scope>NUCLEOTIDE SEQUENCE</scope>
    <source>
        <strain evidence="5">ATCC 64411</strain>
    </source>
</reference>
<proteinExistence type="inferred from homology"/>
<dbReference type="PANTHER" id="PTHR12532">
    <property type="entry name" value="TRANSLATIONAL ACTIVATOR OF CYTOCHROME C OXIDASE 1"/>
    <property type="match status" value="1"/>
</dbReference>
<protein>
    <recommendedName>
        <fullName evidence="8">DUF28 domain-containing protein</fullName>
    </recommendedName>
</protein>
<evidence type="ECO:0000259" key="3">
    <source>
        <dbReference type="Pfam" id="PF01709"/>
    </source>
</evidence>
<dbReference type="STRING" id="644358.A0A0C4DKM7"/>
<dbReference type="Gene3D" id="1.10.10.200">
    <property type="match status" value="1"/>
</dbReference>
<dbReference type="SUPFAM" id="SSF75625">
    <property type="entry name" value="YebC-like"/>
    <property type="match status" value="1"/>
</dbReference>
<dbReference type="OrthoDB" id="2017544at2759"/>
<evidence type="ECO:0000259" key="4">
    <source>
        <dbReference type="Pfam" id="PF20772"/>
    </source>
</evidence>
<dbReference type="InterPro" id="IPR048300">
    <property type="entry name" value="TACO1_YebC-like_2nd/3rd_dom"/>
</dbReference>
<dbReference type="GO" id="GO:0005739">
    <property type="term" value="C:mitochondrion"/>
    <property type="evidence" value="ECO:0007669"/>
    <property type="project" value="TreeGrafter"/>
</dbReference>
<dbReference type="Pfam" id="PF20772">
    <property type="entry name" value="TACO1_YebC_N"/>
    <property type="match status" value="1"/>
</dbReference>
<reference evidence="5" key="2">
    <citation type="submission" date="2010-05" db="EMBL/GenBank/DDBJ databases">
        <title>The Genome Sequence of Magnaporthe poae strain ATCC 64411.</title>
        <authorList>
            <consortium name="The Broad Institute Genome Sequencing Platform"/>
            <consortium name="Broad Institute Genome Sequencing Center for Infectious Disease"/>
            <person name="Ma L.-J."/>
            <person name="Dead R."/>
            <person name="Young S."/>
            <person name="Zeng Q."/>
            <person name="Koehrsen M."/>
            <person name="Alvarado L."/>
            <person name="Berlin A."/>
            <person name="Chapman S.B."/>
            <person name="Chen Z."/>
            <person name="Freedman E."/>
            <person name="Gellesch M."/>
            <person name="Goldberg J."/>
            <person name="Griggs A."/>
            <person name="Gujja S."/>
            <person name="Heilman E.R."/>
            <person name="Heiman D."/>
            <person name="Hepburn T."/>
            <person name="Howarth C."/>
            <person name="Jen D."/>
            <person name="Larson L."/>
            <person name="Mehta T."/>
            <person name="Neiman D."/>
            <person name="Pearson M."/>
            <person name="Roberts A."/>
            <person name="Saif S."/>
            <person name="Shea T."/>
            <person name="Shenoy N."/>
            <person name="Sisk P."/>
            <person name="Stolte C."/>
            <person name="Sykes S."/>
            <person name="Walk T."/>
            <person name="White J."/>
            <person name="Yandava C."/>
            <person name="Haas B."/>
            <person name="Nusbaum C."/>
            <person name="Birren B."/>
        </authorList>
    </citation>
    <scope>NUCLEOTIDE SEQUENCE</scope>
    <source>
        <strain evidence="5">ATCC 64411</strain>
    </source>
</reference>
<keyword evidence="7" id="KW-1185">Reference proteome</keyword>
<evidence type="ECO:0000256" key="2">
    <source>
        <dbReference type="SAM" id="MobiDB-lite"/>
    </source>
</evidence>
<accession>A0A0C4DKM7</accession>
<reference evidence="6" key="4">
    <citation type="journal article" date="2015" name="G3 (Bethesda)">
        <title>Genome sequences of three phytopathogenic species of the Magnaporthaceae family of fungi.</title>
        <authorList>
            <person name="Okagaki L.H."/>
            <person name="Nunes C.C."/>
            <person name="Sailsbery J."/>
            <person name="Clay B."/>
            <person name="Brown D."/>
            <person name="John T."/>
            <person name="Oh Y."/>
            <person name="Young N."/>
            <person name="Fitzgerald M."/>
            <person name="Haas B.J."/>
            <person name="Zeng Q."/>
            <person name="Young S."/>
            <person name="Adiconis X."/>
            <person name="Fan L."/>
            <person name="Levin J.Z."/>
            <person name="Mitchell T.K."/>
            <person name="Okubara P.A."/>
            <person name="Farman M.L."/>
            <person name="Kohn L.M."/>
            <person name="Birren B."/>
            <person name="Ma L.-J."/>
            <person name="Dean R.A."/>
        </authorList>
    </citation>
    <scope>NUCLEOTIDE SEQUENCE</scope>
    <source>
        <strain evidence="6">ATCC 64411 / 73-15</strain>
    </source>
</reference>
<name>A0A0C4DKM7_MAGP6</name>
<evidence type="ECO:0000313" key="7">
    <source>
        <dbReference type="Proteomes" id="UP000011715"/>
    </source>
</evidence>
<comment type="similarity">
    <text evidence="1">Belongs to the TACO1 family.</text>
</comment>
<dbReference type="eggNOG" id="KOG2972">
    <property type="taxonomic scope" value="Eukaryota"/>
</dbReference>
<dbReference type="PANTHER" id="PTHR12532:SF0">
    <property type="entry name" value="TRANSLATIONAL ACTIVATOR OF CYTOCHROME C OXIDASE 1"/>
    <property type="match status" value="1"/>
</dbReference>